<dbReference type="AlphaFoldDB" id="A0AAW9Q1T7"/>
<feature type="region of interest" description="Disordered" evidence="1">
    <location>
        <begin position="138"/>
        <end position="168"/>
    </location>
</feature>
<name>A0AAW9Q1T7_9CYAN</name>
<dbReference type="NCBIfam" id="TIGR04376">
    <property type="entry name" value="TIGR04376 family protein"/>
    <property type="match status" value="1"/>
</dbReference>
<proteinExistence type="predicted"/>
<reference evidence="2" key="1">
    <citation type="submission" date="2024-01" db="EMBL/GenBank/DDBJ databases">
        <title>Bank of Algae and Cyanobacteria of the Azores (BACA) strain genomes.</title>
        <authorList>
            <person name="Luz R."/>
            <person name="Cordeiro R."/>
            <person name="Fonseca A."/>
            <person name="Goncalves V."/>
        </authorList>
    </citation>
    <scope>NUCLEOTIDE SEQUENCE</scope>
    <source>
        <strain evidence="2">BACA0141</strain>
    </source>
</reference>
<dbReference type="Proteomes" id="UP001333818">
    <property type="component" value="Unassembled WGS sequence"/>
</dbReference>
<feature type="compositionally biased region" description="Polar residues" evidence="1">
    <location>
        <begin position="158"/>
        <end position="167"/>
    </location>
</feature>
<comment type="caution">
    <text evidence="2">The sequence shown here is derived from an EMBL/GenBank/DDBJ whole genome shotgun (WGS) entry which is preliminary data.</text>
</comment>
<dbReference type="EMBL" id="JAZBJZ010000118">
    <property type="protein sequence ID" value="MEE3719207.1"/>
    <property type="molecule type" value="Genomic_DNA"/>
</dbReference>
<gene>
    <name evidence="2" type="ORF">V2H45_20895</name>
</gene>
<dbReference type="RefSeq" id="WP_330485643.1">
    <property type="nucleotide sequence ID" value="NZ_JAZBJZ010000118.1"/>
</dbReference>
<sequence length="195" mass="22352">MGLIEDISRFLETRLEEYIRSNPQMELQVLEDQLRGQAEEVAKLIVGFEVQEKGHQDQILAIAEEIKLWHGRALKAEAAGRPDLANGAKEREAALLRQGNQVWAQMELVKQRRAQTLELQSQIQARRKEVQAKIAEAAKAAKSAPKQPPSNPAFNWENLYTPQSSTDSFDDLDNKFKQWEMDEELERLKRKMGKS</sequence>
<protein>
    <submittedName>
        <fullName evidence="2">TIGR04376 family protein</fullName>
    </submittedName>
</protein>
<evidence type="ECO:0000313" key="3">
    <source>
        <dbReference type="Proteomes" id="UP001333818"/>
    </source>
</evidence>
<evidence type="ECO:0000313" key="2">
    <source>
        <dbReference type="EMBL" id="MEE3719207.1"/>
    </source>
</evidence>
<keyword evidence="3" id="KW-1185">Reference proteome</keyword>
<evidence type="ECO:0000256" key="1">
    <source>
        <dbReference type="SAM" id="MobiDB-lite"/>
    </source>
</evidence>
<accession>A0AAW9Q1T7</accession>
<dbReference type="InterPro" id="IPR030816">
    <property type="entry name" value="CHP04376"/>
</dbReference>
<organism evidence="2 3">
    <name type="scientific">Tumidithrix elongata BACA0141</name>
    <dbReference type="NCBI Taxonomy" id="2716417"/>
    <lineage>
        <taxon>Bacteria</taxon>
        <taxon>Bacillati</taxon>
        <taxon>Cyanobacteriota</taxon>
        <taxon>Cyanophyceae</taxon>
        <taxon>Pseudanabaenales</taxon>
        <taxon>Pseudanabaenaceae</taxon>
        <taxon>Tumidithrix</taxon>
        <taxon>Tumidithrix elongata</taxon>
    </lineage>
</organism>